<evidence type="ECO:0000256" key="4">
    <source>
        <dbReference type="SAM" id="MobiDB-lite"/>
    </source>
</evidence>
<dbReference type="Pfam" id="PF00196">
    <property type="entry name" value="GerE"/>
    <property type="match status" value="1"/>
</dbReference>
<feature type="domain" description="HTH luxR-type" evidence="5">
    <location>
        <begin position="147"/>
        <end position="212"/>
    </location>
</feature>
<feature type="region of interest" description="Disordered" evidence="4">
    <location>
        <begin position="282"/>
        <end position="306"/>
    </location>
</feature>
<evidence type="ECO:0000256" key="2">
    <source>
        <dbReference type="ARBA" id="ARBA00023125"/>
    </source>
</evidence>
<feature type="region of interest" description="Disordered" evidence="4">
    <location>
        <begin position="218"/>
        <end position="253"/>
    </location>
</feature>
<dbReference type="InterPro" id="IPR000792">
    <property type="entry name" value="Tscrpt_reg_LuxR_C"/>
</dbReference>
<evidence type="ECO:0000256" key="3">
    <source>
        <dbReference type="ARBA" id="ARBA00023163"/>
    </source>
</evidence>
<gene>
    <name evidence="6" type="ORF">GT755_21455</name>
</gene>
<dbReference type="CDD" id="cd06170">
    <property type="entry name" value="LuxR_C_like"/>
    <property type="match status" value="1"/>
</dbReference>
<keyword evidence="7" id="KW-1185">Reference proteome</keyword>
<reference evidence="6 7" key="1">
    <citation type="submission" date="2020-01" db="EMBL/GenBank/DDBJ databases">
        <title>Herbidospora sp. NEAU-GS84 nov., a novel actinomycete isolated from soil.</title>
        <authorList>
            <person name="Han L."/>
        </authorList>
    </citation>
    <scope>NUCLEOTIDE SEQUENCE [LARGE SCALE GENOMIC DNA]</scope>
    <source>
        <strain evidence="6 7">NEAU-GS84</strain>
    </source>
</reference>
<evidence type="ECO:0000256" key="1">
    <source>
        <dbReference type="ARBA" id="ARBA00023015"/>
    </source>
</evidence>
<dbReference type="PANTHER" id="PTHR44688:SF16">
    <property type="entry name" value="DNA-BINDING TRANSCRIPTIONAL ACTIVATOR DEVR_DOSR"/>
    <property type="match status" value="1"/>
</dbReference>
<sequence>MCGGDDHAAGSLLLWRAAAATALATGDGRLYVERALAKLLPLGPAAAMSAISAVLDGRHQRDLQQSAVDLAMVAGSLGRACAAESERPVEAASLLAGRIGVRPVRRWVTAGEGVDLADLLCEILQRRFGDDPAAPRPVLQGGVDPRVLRERSRLTARESEVAGLVATGLTNKQIARRLRISEWTVVNHLRQVMRKLDCASRVQVARWVHDLEAGSARLEPADGDGVQQGRVDQRGEVGGDAAGVQRAHQPEVPVDVRRGVDSAGEEFRVLLRHGQGRLVQFGRGGEHAVPDPRDQPPVDVTFAEPR</sequence>
<dbReference type="Gene3D" id="1.10.10.10">
    <property type="entry name" value="Winged helix-like DNA-binding domain superfamily/Winged helix DNA-binding domain"/>
    <property type="match status" value="1"/>
</dbReference>
<comment type="caution">
    <text evidence="6">The sequence shown here is derived from an EMBL/GenBank/DDBJ whole genome shotgun (WGS) entry which is preliminary data.</text>
</comment>
<keyword evidence="3" id="KW-0804">Transcription</keyword>
<dbReference type="AlphaFoldDB" id="A0A7C9N277"/>
<dbReference type="SUPFAM" id="SSF46894">
    <property type="entry name" value="C-terminal effector domain of the bipartite response regulators"/>
    <property type="match status" value="1"/>
</dbReference>
<dbReference type="InterPro" id="IPR016032">
    <property type="entry name" value="Sig_transdc_resp-reg_C-effctor"/>
</dbReference>
<evidence type="ECO:0000259" key="5">
    <source>
        <dbReference type="PROSITE" id="PS50043"/>
    </source>
</evidence>
<keyword evidence="1" id="KW-0805">Transcription regulation</keyword>
<dbReference type="PROSITE" id="PS50043">
    <property type="entry name" value="HTH_LUXR_2"/>
    <property type="match status" value="1"/>
</dbReference>
<dbReference type="PANTHER" id="PTHR44688">
    <property type="entry name" value="DNA-BINDING TRANSCRIPTIONAL ACTIVATOR DEVR_DOSR"/>
    <property type="match status" value="1"/>
</dbReference>
<name>A0A7C9N277_9ACTN</name>
<dbReference type="GO" id="GO:0006355">
    <property type="term" value="P:regulation of DNA-templated transcription"/>
    <property type="evidence" value="ECO:0007669"/>
    <property type="project" value="InterPro"/>
</dbReference>
<dbReference type="GO" id="GO:0003677">
    <property type="term" value="F:DNA binding"/>
    <property type="evidence" value="ECO:0007669"/>
    <property type="project" value="UniProtKB-KW"/>
</dbReference>
<evidence type="ECO:0000313" key="6">
    <source>
        <dbReference type="EMBL" id="NAS24250.1"/>
    </source>
</evidence>
<protein>
    <recommendedName>
        <fullName evidence="5">HTH luxR-type domain-containing protein</fullName>
    </recommendedName>
</protein>
<proteinExistence type="predicted"/>
<evidence type="ECO:0000313" key="7">
    <source>
        <dbReference type="Proteomes" id="UP000479526"/>
    </source>
</evidence>
<dbReference type="Proteomes" id="UP000479526">
    <property type="component" value="Unassembled WGS sequence"/>
</dbReference>
<feature type="compositionally biased region" description="Basic and acidic residues" evidence="4">
    <location>
        <begin position="284"/>
        <end position="296"/>
    </location>
</feature>
<keyword evidence="2" id="KW-0238">DNA-binding</keyword>
<dbReference type="InterPro" id="IPR036388">
    <property type="entry name" value="WH-like_DNA-bd_sf"/>
</dbReference>
<dbReference type="EMBL" id="WXEW01000006">
    <property type="protein sequence ID" value="NAS24250.1"/>
    <property type="molecule type" value="Genomic_DNA"/>
</dbReference>
<dbReference type="SMART" id="SM00421">
    <property type="entry name" value="HTH_LUXR"/>
    <property type="match status" value="1"/>
</dbReference>
<accession>A0A7C9N277</accession>
<dbReference type="PRINTS" id="PR00038">
    <property type="entry name" value="HTHLUXR"/>
</dbReference>
<organism evidence="6 7">
    <name type="scientific">Herbidospora solisilvae</name>
    <dbReference type="NCBI Taxonomy" id="2696284"/>
    <lineage>
        <taxon>Bacteria</taxon>
        <taxon>Bacillati</taxon>
        <taxon>Actinomycetota</taxon>
        <taxon>Actinomycetes</taxon>
        <taxon>Streptosporangiales</taxon>
        <taxon>Streptosporangiaceae</taxon>
        <taxon>Herbidospora</taxon>
    </lineage>
</organism>